<dbReference type="Proteomes" id="UP000768180">
    <property type="component" value="Unassembled WGS sequence"/>
</dbReference>
<keyword evidence="1" id="KW-0328">Glycosyltransferase</keyword>
<dbReference type="Pfam" id="PF00535">
    <property type="entry name" value="Glycos_transf_2"/>
    <property type="match status" value="1"/>
</dbReference>
<evidence type="ECO:0000313" key="5">
    <source>
        <dbReference type="Proteomes" id="UP000768180"/>
    </source>
</evidence>
<keyword evidence="5" id="KW-1185">Reference proteome</keyword>
<dbReference type="EMBL" id="JAAITQ010000002">
    <property type="protein sequence ID" value="NSE15084.1"/>
    <property type="molecule type" value="Genomic_DNA"/>
</dbReference>
<sequence>MKDLISVIVPVYNVESYLNRCIESLVRQTYKYLEIILVDDGSLDGCPHICDKWSERDNRIHVIHKTNGGLSSARNAGLKVAKGEYIAFLDSDDWIHTKFIEHLYITIKDYKVDIAACDICQVYTEKQDEKINKLSVKIYSTEEALETLINGETFRAVAWNKLYHKNMLIGEQFETGRYHEDEFFTYRIMAKTNKLAYVDEKLYYYFQRKGSIMNSISYKHLDALDAYLERIAYFKDLYPKLYKIDKMRFCIACIYFYQETFKLNDKEKRECKNRIKSSRHSIRFNCSELKQYSLKESISIVGSRVCIGLLSQLMSLKRNKLK</sequence>
<dbReference type="PANTHER" id="PTHR22916:SF51">
    <property type="entry name" value="GLYCOSYLTRANSFERASE EPSH-RELATED"/>
    <property type="match status" value="1"/>
</dbReference>
<feature type="domain" description="Glycosyltransferase 2-like" evidence="3">
    <location>
        <begin position="6"/>
        <end position="165"/>
    </location>
</feature>
<dbReference type="Gene3D" id="3.90.550.10">
    <property type="entry name" value="Spore Coat Polysaccharide Biosynthesis Protein SpsA, Chain A"/>
    <property type="match status" value="1"/>
</dbReference>
<dbReference type="SUPFAM" id="SSF53448">
    <property type="entry name" value="Nucleotide-diphospho-sugar transferases"/>
    <property type="match status" value="1"/>
</dbReference>
<evidence type="ECO:0000313" key="4">
    <source>
        <dbReference type="EMBL" id="NSE15084.1"/>
    </source>
</evidence>
<dbReference type="PANTHER" id="PTHR22916">
    <property type="entry name" value="GLYCOSYLTRANSFERASE"/>
    <property type="match status" value="1"/>
</dbReference>
<protein>
    <submittedName>
        <fullName evidence="4">Glycosyltransferase</fullName>
    </submittedName>
</protein>
<dbReference type="InterPro" id="IPR001173">
    <property type="entry name" value="Glyco_trans_2-like"/>
</dbReference>
<keyword evidence="2" id="KW-0808">Transferase</keyword>
<accession>A0ABX2G9I4</accession>
<name>A0ABX2G9I4_9FIRM</name>
<gene>
    <name evidence="4" type="ORF">G5B05_01335</name>
</gene>
<proteinExistence type="predicted"/>
<dbReference type="CDD" id="cd00761">
    <property type="entry name" value="Glyco_tranf_GTA_type"/>
    <property type="match status" value="1"/>
</dbReference>
<comment type="caution">
    <text evidence="4">The sequence shown here is derived from an EMBL/GenBank/DDBJ whole genome shotgun (WGS) entry which is preliminary data.</text>
</comment>
<evidence type="ECO:0000259" key="3">
    <source>
        <dbReference type="Pfam" id="PF00535"/>
    </source>
</evidence>
<organism evidence="4 5">
    <name type="scientific">Fusicatenibacter saccharivorans</name>
    <dbReference type="NCBI Taxonomy" id="1150298"/>
    <lineage>
        <taxon>Bacteria</taxon>
        <taxon>Bacillati</taxon>
        <taxon>Bacillota</taxon>
        <taxon>Clostridia</taxon>
        <taxon>Lachnospirales</taxon>
        <taxon>Lachnospiraceae</taxon>
        <taxon>Fusicatenibacter</taxon>
    </lineage>
</organism>
<evidence type="ECO:0000256" key="2">
    <source>
        <dbReference type="ARBA" id="ARBA00022679"/>
    </source>
</evidence>
<evidence type="ECO:0000256" key="1">
    <source>
        <dbReference type="ARBA" id="ARBA00022676"/>
    </source>
</evidence>
<reference evidence="4 5" key="1">
    <citation type="journal article" date="2020" name="Cell Host Microbe">
        <title>Functional and Genomic Variation between Human-Derived Isolates of Lachnospiraceae Reveals Inter- and Intra-Species Diversity.</title>
        <authorList>
            <person name="Sorbara M.T."/>
            <person name="Littmann E.R."/>
            <person name="Fontana E."/>
            <person name="Moody T.U."/>
            <person name="Kohout C.E."/>
            <person name="Gjonbalaj M."/>
            <person name="Eaton V."/>
            <person name="Seok R."/>
            <person name="Leiner I.M."/>
            <person name="Pamer E.G."/>
        </authorList>
    </citation>
    <scope>NUCLEOTIDE SEQUENCE [LARGE SCALE GENOMIC DNA]</scope>
    <source>
        <strain evidence="4 5">MSK.14.54</strain>
    </source>
</reference>
<dbReference type="RefSeq" id="WP_117802044.1">
    <property type="nucleotide sequence ID" value="NZ_JAAITQ010000002.1"/>
</dbReference>
<dbReference type="InterPro" id="IPR029044">
    <property type="entry name" value="Nucleotide-diphossugar_trans"/>
</dbReference>